<dbReference type="EMBL" id="FCOJ02000049">
    <property type="protein sequence ID" value="SAK81556.1"/>
    <property type="molecule type" value="Genomic_DNA"/>
</dbReference>
<keyword evidence="2" id="KW-1185">Reference proteome</keyword>
<protein>
    <submittedName>
        <fullName evidence="1">Uncharacterized protein</fullName>
    </submittedName>
</protein>
<dbReference type="AlphaFoldDB" id="A0A158CI44"/>
<name>A0A158CI44_9BURK</name>
<accession>A0A158CI44</accession>
<evidence type="ECO:0000313" key="2">
    <source>
        <dbReference type="Proteomes" id="UP000054596"/>
    </source>
</evidence>
<proteinExistence type="predicted"/>
<comment type="caution">
    <text evidence="1">The sequence shown here is derived from an EMBL/GenBank/DDBJ whole genome shotgun (WGS) entry which is preliminary data.</text>
</comment>
<sequence length="43" mass="4643">MNNGLFIVWHTLADWLSAIANAQDQIGVLCVRTQFEAAPDGGV</sequence>
<reference evidence="1" key="1">
    <citation type="submission" date="2016-01" db="EMBL/GenBank/DDBJ databases">
        <authorList>
            <person name="Peeters C."/>
        </authorList>
    </citation>
    <scope>NUCLEOTIDE SEQUENCE [LARGE SCALE GENOMIC DNA]</scope>
    <source>
        <strain evidence="1">LMG 29325</strain>
    </source>
</reference>
<evidence type="ECO:0000313" key="1">
    <source>
        <dbReference type="EMBL" id="SAK81556.1"/>
    </source>
</evidence>
<gene>
    <name evidence="1" type="ORF">AWB82_05398</name>
</gene>
<organism evidence="1 2">
    <name type="scientific">Caballeronia glebae</name>
    <dbReference type="NCBI Taxonomy" id="1777143"/>
    <lineage>
        <taxon>Bacteria</taxon>
        <taxon>Pseudomonadati</taxon>
        <taxon>Pseudomonadota</taxon>
        <taxon>Betaproteobacteria</taxon>
        <taxon>Burkholderiales</taxon>
        <taxon>Burkholderiaceae</taxon>
        <taxon>Caballeronia</taxon>
    </lineage>
</organism>
<dbReference type="Proteomes" id="UP000054596">
    <property type="component" value="Unassembled WGS sequence"/>
</dbReference>